<feature type="transmembrane region" description="Helical" evidence="6">
    <location>
        <begin position="33"/>
        <end position="55"/>
    </location>
</feature>
<feature type="transmembrane region" description="Helical" evidence="6">
    <location>
        <begin position="220"/>
        <end position="237"/>
    </location>
</feature>
<evidence type="ECO:0000256" key="1">
    <source>
        <dbReference type="ARBA" id="ARBA00004141"/>
    </source>
</evidence>
<feature type="transmembrane region" description="Helical" evidence="6">
    <location>
        <begin position="177"/>
        <end position="208"/>
    </location>
</feature>
<proteinExistence type="inferred from homology"/>
<comment type="similarity">
    <text evidence="2 6">Belongs to the 4-toluene sulfonate uptake permease (TSUP) (TC 2.A.102) family.</text>
</comment>
<reference evidence="7 8" key="1">
    <citation type="submission" date="2024-06" db="EMBL/GenBank/DDBJ databases">
        <authorList>
            <person name="Li Z."/>
            <person name="Jiang Y."/>
        </authorList>
    </citation>
    <scope>NUCLEOTIDE SEQUENCE [LARGE SCALE GENOMIC DNA]</scope>
    <source>
        <strain evidence="7 8">HSW-8</strain>
    </source>
</reference>
<feature type="transmembrane region" description="Helical" evidence="6">
    <location>
        <begin position="97"/>
        <end position="113"/>
    </location>
</feature>
<evidence type="ECO:0000313" key="7">
    <source>
        <dbReference type="EMBL" id="MES0874816.1"/>
    </source>
</evidence>
<dbReference type="PANTHER" id="PTHR43701">
    <property type="entry name" value="MEMBRANE TRANSPORTER PROTEIN MJ0441-RELATED"/>
    <property type="match status" value="1"/>
</dbReference>
<dbReference type="EMBL" id="JBEPIJ010000015">
    <property type="protein sequence ID" value="MES0874816.1"/>
    <property type="molecule type" value="Genomic_DNA"/>
</dbReference>
<keyword evidence="6" id="KW-1003">Cell membrane</keyword>
<organism evidence="7 8">
    <name type="scientific">Sinimarinibacterium thermocellulolyticum</name>
    <dbReference type="NCBI Taxonomy" id="3170016"/>
    <lineage>
        <taxon>Bacteria</taxon>
        <taxon>Pseudomonadati</taxon>
        <taxon>Pseudomonadota</taxon>
        <taxon>Gammaproteobacteria</taxon>
        <taxon>Nevskiales</taxon>
        <taxon>Nevskiaceae</taxon>
        <taxon>Sinimarinibacterium</taxon>
    </lineage>
</organism>
<dbReference type="PANTHER" id="PTHR43701:SF5">
    <property type="entry name" value="MEMBRANE TRANSPORTER PROTEIN-RELATED"/>
    <property type="match status" value="1"/>
</dbReference>
<keyword evidence="4 6" id="KW-1133">Transmembrane helix</keyword>
<comment type="subcellular location">
    <subcellularLocation>
        <location evidence="6">Cell membrane</location>
        <topology evidence="6">Multi-pass membrane protein</topology>
    </subcellularLocation>
    <subcellularLocation>
        <location evidence="1">Membrane</location>
        <topology evidence="1">Multi-pass membrane protein</topology>
    </subcellularLocation>
</comment>
<accession>A0ABV2AD49</accession>
<evidence type="ECO:0000256" key="6">
    <source>
        <dbReference type="RuleBase" id="RU363041"/>
    </source>
</evidence>
<feature type="transmembrane region" description="Helical" evidence="6">
    <location>
        <begin position="125"/>
        <end position="152"/>
    </location>
</feature>
<evidence type="ECO:0000256" key="5">
    <source>
        <dbReference type="ARBA" id="ARBA00023136"/>
    </source>
</evidence>
<name>A0ABV2AD49_9GAMM</name>
<dbReference type="Proteomes" id="UP001465331">
    <property type="component" value="Unassembled WGS sequence"/>
</dbReference>
<keyword evidence="8" id="KW-1185">Reference proteome</keyword>
<dbReference type="Pfam" id="PF01925">
    <property type="entry name" value="TauE"/>
    <property type="match status" value="1"/>
</dbReference>
<sequence length="246" mass="25547">MTAVDVAIVVTGFLTATLSGVAGLGGGTILIGVFYALGMAPAEAVSLFAAVQFVANSSRTFAYLRHVEWHAAGWFLLAAVPSTFLVAPFVADIDADIVRLVLAGLILASLAPGRAERAALPPRPAFALAGLLNGSIGMFVGATGLVVGRLFFRPEWGKQTTIGTLALTQTLGHALRVIAYGVVGFSAFTRPLLLASLAAAVVAGTAFGKRLNGHVSEVQFAALFKWILIILSLKLAFDGAKGLLWN</sequence>
<dbReference type="RefSeq" id="WP_352890199.1">
    <property type="nucleotide sequence ID" value="NZ_JBEPIJ010000015.1"/>
</dbReference>
<evidence type="ECO:0000313" key="8">
    <source>
        <dbReference type="Proteomes" id="UP001465331"/>
    </source>
</evidence>
<keyword evidence="5 6" id="KW-0472">Membrane</keyword>
<comment type="caution">
    <text evidence="7">The sequence shown here is derived from an EMBL/GenBank/DDBJ whole genome shotgun (WGS) entry which is preliminary data.</text>
</comment>
<keyword evidence="3 6" id="KW-0812">Transmembrane</keyword>
<evidence type="ECO:0000256" key="4">
    <source>
        <dbReference type="ARBA" id="ARBA00022989"/>
    </source>
</evidence>
<gene>
    <name evidence="7" type="ORF">ABSH63_12500</name>
</gene>
<evidence type="ECO:0000256" key="3">
    <source>
        <dbReference type="ARBA" id="ARBA00022692"/>
    </source>
</evidence>
<protein>
    <recommendedName>
        <fullName evidence="6">Probable membrane transporter protein</fullName>
    </recommendedName>
</protein>
<feature type="transmembrane region" description="Helical" evidence="6">
    <location>
        <begin position="67"/>
        <end position="91"/>
    </location>
</feature>
<dbReference type="InterPro" id="IPR051598">
    <property type="entry name" value="TSUP/Inactive_protease-like"/>
</dbReference>
<dbReference type="InterPro" id="IPR002781">
    <property type="entry name" value="TM_pro_TauE-like"/>
</dbReference>
<evidence type="ECO:0000256" key="2">
    <source>
        <dbReference type="ARBA" id="ARBA00009142"/>
    </source>
</evidence>